<protein>
    <submittedName>
        <fullName evidence="1">Predicted DNA-binding protein, MmcQ/YjbR family</fullName>
    </submittedName>
</protein>
<reference evidence="1 2" key="1">
    <citation type="submission" date="2017-02" db="EMBL/GenBank/DDBJ databases">
        <authorList>
            <person name="Peterson S.W."/>
        </authorList>
    </citation>
    <scope>NUCLEOTIDE SEQUENCE [LARGE SCALE GENOMIC DNA]</scope>
    <source>
        <strain evidence="1 2">M1</strain>
    </source>
</reference>
<dbReference type="OrthoDB" id="9789813at2"/>
<proteinExistence type="predicted"/>
<dbReference type="AlphaFoldDB" id="A0A1T5MMQ0"/>
<gene>
    <name evidence="1" type="ORF">SAMN02194393_05041</name>
</gene>
<dbReference type="PANTHER" id="PTHR35145">
    <property type="entry name" value="CYTOPLASMIC PROTEIN-RELATED"/>
    <property type="match status" value="1"/>
</dbReference>
<evidence type="ECO:0000313" key="1">
    <source>
        <dbReference type="EMBL" id="SKC89466.1"/>
    </source>
</evidence>
<dbReference type="InterPro" id="IPR058532">
    <property type="entry name" value="YjbR/MT2646/Rv2570-like"/>
</dbReference>
<dbReference type="SUPFAM" id="SSF142906">
    <property type="entry name" value="YjbR-like"/>
    <property type="match status" value="1"/>
</dbReference>
<dbReference type="EMBL" id="FUZT01000019">
    <property type="protein sequence ID" value="SKC89466.1"/>
    <property type="molecule type" value="Genomic_DNA"/>
</dbReference>
<dbReference type="Gene3D" id="3.90.1150.30">
    <property type="match status" value="1"/>
</dbReference>
<dbReference type="PANTHER" id="PTHR35145:SF1">
    <property type="entry name" value="CYTOPLASMIC PROTEIN"/>
    <property type="match status" value="1"/>
</dbReference>
<name>A0A1T5MMQ0_9FIRM</name>
<dbReference type="STRING" id="36842.SAMN02194393_05041"/>
<dbReference type="RefSeq" id="WP_079495630.1">
    <property type="nucleotide sequence ID" value="NZ_FUZT01000019.1"/>
</dbReference>
<dbReference type="GO" id="GO:0003677">
    <property type="term" value="F:DNA binding"/>
    <property type="evidence" value="ECO:0007669"/>
    <property type="project" value="UniProtKB-KW"/>
</dbReference>
<dbReference type="Pfam" id="PF04237">
    <property type="entry name" value="YjbR"/>
    <property type="match status" value="1"/>
</dbReference>
<sequence>MDELLQEYIQYAESLKGADVYYRDSWECYYFSLLGKCFGMLSSVRITLKGNPQDNIILREKYNDVTSGYYSNKVHWNSIKMDTDELTKDDIKEMIYTSYKLVYQKLSKKDKVVINEMNGID</sequence>
<dbReference type="InterPro" id="IPR007351">
    <property type="entry name" value="YjbR"/>
</dbReference>
<dbReference type="InterPro" id="IPR038056">
    <property type="entry name" value="YjbR-like_sf"/>
</dbReference>
<keyword evidence="2" id="KW-1185">Reference proteome</keyword>
<keyword evidence="1" id="KW-0238">DNA-binding</keyword>
<dbReference type="Proteomes" id="UP000190285">
    <property type="component" value="Unassembled WGS sequence"/>
</dbReference>
<accession>A0A1T5MMQ0</accession>
<organism evidence="1 2">
    <name type="scientific">Maledivibacter halophilus</name>
    <dbReference type="NCBI Taxonomy" id="36842"/>
    <lineage>
        <taxon>Bacteria</taxon>
        <taxon>Bacillati</taxon>
        <taxon>Bacillota</taxon>
        <taxon>Clostridia</taxon>
        <taxon>Peptostreptococcales</taxon>
        <taxon>Caminicellaceae</taxon>
        <taxon>Maledivibacter</taxon>
    </lineage>
</organism>
<evidence type="ECO:0000313" key="2">
    <source>
        <dbReference type="Proteomes" id="UP000190285"/>
    </source>
</evidence>